<evidence type="ECO:0000313" key="2">
    <source>
        <dbReference type="Proteomes" id="UP000036893"/>
    </source>
</evidence>
<reference evidence="1" key="1">
    <citation type="journal article" date="2015" name="Genome Announc.">
        <title>Draft Genome Sequence of the Pathogenic Filamentous Fungus Aspergillus udagawae Strain IFM 46973T.</title>
        <authorList>
            <person name="Kusuya Y."/>
            <person name="Takahashi-Nakaguchi A."/>
            <person name="Takahashi H."/>
            <person name="Yaguchi T."/>
        </authorList>
    </citation>
    <scope>NUCLEOTIDE SEQUENCE</scope>
    <source>
        <strain evidence="1">IFM 46973</strain>
    </source>
</reference>
<evidence type="ECO:0000313" key="1">
    <source>
        <dbReference type="EMBL" id="GIC90100.1"/>
    </source>
</evidence>
<sequence length="140" mass="16076">MSEIEIKIKLTGMPELVLARLQGLLEDYLTNSDDPEVNPPKAKQRSVKLKLKIVRNDNGEITRVIRKEKNVTASHNAMIDSIWERTRVLLKFYFPTPDLDWTQLDDSFRVTLTLKVIMQPLPKNVNGPAKSYVEIEEDLG</sequence>
<dbReference type="RefSeq" id="XP_043147366.1">
    <property type="nucleotide sequence ID" value="XM_043291431.1"/>
</dbReference>
<organism evidence="1 2">
    <name type="scientific">Aspergillus udagawae</name>
    <dbReference type="NCBI Taxonomy" id="91492"/>
    <lineage>
        <taxon>Eukaryota</taxon>
        <taxon>Fungi</taxon>
        <taxon>Dikarya</taxon>
        <taxon>Ascomycota</taxon>
        <taxon>Pezizomycotina</taxon>
        <taxon>Eurotiomycetes</taxon>
        <taxon>Eurotiomycetidae</taxon>
        <taxon>Eurotiales</taxon>
        <taxon>Aspergillaceae</taxon>
        <taxon>Aspergillus</taxon>
        <taxon>Aspergillus subgen. Fumigati</taxon>
    </lineage>
</organism>
<comment type="caution">
    <text evidence="1">The sequence shown here is derived from an EMBL/GenBank/DDBJ whole genome shotgun (WGS) entry which is preliminary data.</text>
</comment>
<accession>A0A8E0V1L7</accession>
<dbReference type="EMBL" id="BBXM02000004">
    <property type="protein sequence ID" value="GIC90100.1"/>
    <property type="molecule type" value="Genomic_DNA"/>
</dbReference>
<dbReference type="GeneID" id="66994009"/>
<dbReference type="Proteomes" id="UP000036893">
    <property type="component" value="Unassembled WGS sequence"/>
</dbReference>
<protein>
    <submittedName>
        <fullName evidence="1">Uncharacterized protein</fullName>
    </submittedName>
</protein>
<gene>
    <name evidence="1" type="ORF">Aud_006532</name>
</gene>
<proteinExistence type="predicted"/>
<dbReference type="AlphaFoldDB" id="A0A8E0V1L7"/>
<reference evidence="1" key="2">
    <citation type="submission" date="2021-01" db="EMBL/GenBank/DDBJ databases">
        <title>Pan-genome distribution and transcriptional activeness of fungal secondary metabolism genes in Aspergillus section Fumigati.</title>
        <authorList>
            <person name="Takahashi H."/>
            <person name="Umemura M."/>
            <person name="Ninomiya A."/>
            <person name="Kusuya Y."/>
            <person name="Urayama S."/>
            <person name="Shimizu M."/>
            <person name="Watanabe A."/>
            <person name="Kamei K."/>
            <person name="Yaguchi T."/>
            <person name="Hagiwara D."/>
        </authorList>
    </citation>
    <scope>NUCLEOTIDE SEQUENCE</scope>
    <source>
        <strain evidence="1">IFM 46973</strain>
    </source>
</reference>
<name>A0A8E0V1L7_9EURO</name>